<evidence type="ECO:0000256" key="2">
    <source>
        <dbReference type="SAM" id="Phobius"/>
    </source>
</evidence>
<keyword evidence="2" id="KW-0812">Transmembrane</keyword>
<dbReference type="Pfam" id="PF23493">
    <property type="entry name" value="CysS_C"/>
    <property type="match status" value="1"/>
</dbReference>
<feature type="domain" description="Cysteinyl-tRNA ligase anticodon binding" evidence="3">
    <location>
        <begin position="177"/>
        <end position="226"/>
    </location>
</feature>
<name>A0ABS0K1W0_9ACTN</name>
<dbReference type="InterPro" id="IPR057798">
    <property type="entry name" value="PH_YqeB"/>
</dbReference>
<keyword evidence="2" id="KW-0472">Membrane</keyword>
<dbReference type="Pfam" id="PF23494">
    <property type="entry name" value="bPH_10"/>
    <property type="match status" value="1"/>
</dbReference>
<organism evidence="5 6">
    <name type="scientific">Micromonospora vinacea</name>
    <dbReference type="NCBI Taxonomy" id="709878"/>
    <lineage>
        <taxon>Bacteria</taxon>
        <taxon>Bacillati</taxon>
        <taxon>Actinomycetota</taxon>
        <taxon>Actinomycetes</taxon>
        <taxon>Micromonosporales</taxon>
        <taxon>Micromonosporaceae</taxon>
        <taxon>Micromonospora</taxon>
    </lineage>
</organism>
<protein>
    <recommendedName>
        <fullName evidence="7">DUF308 domain-containing protein</fullName>
    </recommendedName>
</protein>
<sequence>MEMASYRPRTVVSGGPLELAVLWGGFPLLGAGAGWLLAAATGWLARLPWKPFGDLIEWLDRLPEPQATAGTIAAGVLAGLVIAGIGTAERLIVTVDGAQVQLRRSDENRTIARVDTRVVFLADKHLVLLDADGAELVRESTDLPSAKLAAAFREHGWGWADDDPHRSAYRLWVPDLPGLPAGADALLRARERAIQRDRRDDARELRRELGQIGVVLRDEGKRQYWRLTTRALASGPERPTSAEREADGR</sequence>
<keyword evidence="6" id="KW-1185">Reference proteome</keyword>
<feature type="transmembrane region" description="Helical" evidence="2">
    <location>
        <begin position="65"/>
        <end position="85"/>
    </location>
</feature>
<dbReference type="RefSeq" id="WP_196921299.1">
    <property type="nucleotide sequence ID" value="NZ_JADOTY010000001.1"/>
</dbReference>
<evidence type="ECO:0000313" key="6">
    <source>
        <dbReference type="Proteomes" id="UP000631791"/>
    </source>
</evidence>
<gene>
    <name evidence="5" type="ORF">IW249_002934</name>
</gene>
<dbReference type="EMBL" id="JADOTY010000001">
    <property type="protein sequence ID" value="MBG6102520.1"/>
    <property type="molecule type" value="Genomic_DNA"/>
</dbReference>
<feature type="domain" description="YqeB PH" evidence="4">
    <location>
        <begin position="10"/>
        <end position="160"/>
    </location>
</feature>
<dbReference type="Proteomes" id="UP000631791">
    <property type="component" value="Unassembled WGS sequence"/>
</dbReference>
<keyword evidence="2" id="KW-1133">Transmembrane helix</keyword>
<feature type="transmembrane region" description="Helical" evidence="2">
    <location>
        <begin position="21"/>
        <end position="45"/>
    </location>
</feature>
<proteinExistence type="predicted"/>
<evidence type="ECO:0008006" key="7">
    <source>
        <dbReference type="Google" id="ProtNLM"/>
    </source>
</evidence>
<feature type="region of interest" description="Disordered" evidence="1">
    <location>
        <begin position="230"/>
        <end position="249"/>
    </location>
</feature>
<accession>A0ABS0K1W0</accession>
<evidence type="ECO:0000259" key="3">
    <source>
        <dbReference type="Pfam" id="PF23493"/>
    </source>
</evidence>
<reference evidence="5 6" key="1">
    <citation type="submission" date="2020-11" db="EMBL/GenBank/DDBJ databases">
        <title>Sequencing the genomes of 1000 actinobacteria strains.</title>
        <authorList>
            <person name="Klenk H.-P."/>
        </authorList>
    </citation>
    <scope>NUCLEOTIDE SEQUENCE [LARGE SCALE GENOMIC DNA]</scope>
    <source>
        <strain evidence="5 6">DSM 101695</strain>
    </source>
</reference>
<comment type="caution">
    <text evidence="5">The sequence shown here is derived from an EMBL/GenBank/DDBJ whole genome shotgun (WGS) entry which is preliminary data.</text>
</comment>
<dbReference type="InterPro" id="IPR056411">
    <property type="entry name" value="CysS_C"/>
</dbReference>
<evidence type="ECO:0000259" key="4">
    <source>
        <dbReference type="Pfam" id="PF23494"/>
    </source>
</evidence>
<feature type="compositionally biased region" description="Basic and acidic residues" evidence="1">
    <location>
        <begin position="240"/>
        <end position="249"/>
    </location>
</feature>
<evidence type="ECO:0000313" key="5">
    <source>
        <dbReference type="EMBL" id="MBG6102520.1"/>
    </source>
</evidence>
<evidence type="ECO:0000256" key="1">
    <source>
        <dbReference type="SAM" id="MobiDB-lite"/>
    </source>
</evidence>